<dbReference type="AlphaFoldDB" id="A0A852SJ62"/>
<comment type="caution">
    <text evidence="2">The sequence shown here is derived from an EMBL/GenBank/DDBJ whole genome shotgun (WGS) entry which is preliminary data.</text>
</comment>
<dbReference type="Proteomes" id="UP000581087">
    <property type="component" value="Unassembled WGS sequence"/>
</dbReference>
<sequence>MTRLISPPISGLADLSVEARVLATPWSRIVRGIGLGQHPVGYDSVAAAQIRRSFDVLGARLDDASPYSTFSRAVAELALDVTDPAQSLTRAQVAVRVERARVALGAIANPYSRVTAGCILLSAVAKLGVDASLVIDAPGARDLPAEILAAVDLIQPDGIQDENHGRHGDYERVAAWTAVFLAFGQADIGHRLVTPGRDRVAEAVASLPRIPAPFFRGRGGATLVSAIALLRRGDALRSGETDAVGGVFAALDDADRIGIHPAFPSPMSAQFVAIYPLLTMLNAVAVAGGGRVPRDRIAEASRLMAELEPVERTHMALYYVVALHNLGRLDDDVPDLDAFVEPLVAQWRTIDPGRDYFLYGISYPYLAQLAYFTGRADLITEQMLDRMVGAFPSLELTAEGRANRPYPFAYALNIAAELGAGELFSSPHPAYGGRAPYDWVVDHLSPGGRMESARLYMLDHALVGWALRMRAPDSVEPGVLGRFSFAGGSEPGRSARDGVTGGRPEFSREDGEPSPASV</sequence>
<evidence type="ECO:0000313" key="2">
    <source>
        <dbReference type="EMBL" id="NYD67139.1"/>
    </source>
</evidence>
<gene>
    <name evidence="2" type="ORF">BJ972_001658</name>
</gene>
<feature type="region of interest" description="Disordered" evidence="1">
    <location>
        <begin position="485"/>
        <end position="518"/>
    </location>
</feature>
<evidence type="ECO:0000256" key="1">
    <source>
        <dbReference type="SAM" id="MobiDB-lite"/>
    </source>
</evidence>
<protein>
    <submittedName>
        <fullName evidence="2">Uncharacterized protein</fullName>
    </submittedName>
</protein>
<organism evidence="2 3">
    <name type="scientific">Agromyces atrinae</name>
    <dbReference type="NCBI Taxonomy" id="592376"/>
    <lineage>
        <taxon>Bacteria</taxon>
        <taxon>Bacillati</taxon>
        <taxon>Actinomycetota</taxon>
        <taxon>Actinomycetes</taxon>
        <taxon>Micrococcales</taxon>
        <taxon>Microbacteriaceae</taxon>
        <taxon>Agromyces</taxon>
    </lineage>
</organism>
<proteinExistence type="predicted"/>
<dbReference type="RefSeq" id="WP_179419935.1">
    <property type="nucleotide sequence ID" value="NZ_JACCBI010000001.1"/>
</dbReference>
<name>A0A852SJ62_9MICO</name>
<accession>A0A852SJ62</accession>
<reference evidence="2 3" key="1">
    <citation type="submission" date="2020-07" db="EMBL/GenBank/DDBJ databases">
        <title>Sequencing the genomes of 1000 actinobacteria strains.</title>
        <authorList>
            <person name="Klenk H.-P."/>
        </authorList>
    </citation>
    <scope>NUCLEOTIDE SEQUENCE [LARGE SCALE GENOMIC DNA]</scope>
    <source>
        <strain evidence="2 3">DSM 23870</strain>
    </source>
</reference>
<evidence type="ECO:0000313" key="3">
    <source>
        <dbReference type="Proteomes" id="UP000581087"/>
    </source>
</evidence>
<dbReference type="EMBL" id="JACCBI010000001">
    <property type="protein sequence ID" value="NYD67139.1"/>
    <property type="molecule type" value="Genomic_DNA"/>
</dbReference>